<accession>A0A1Y6CMZ5</accession>
<keyword evidence="4" id="KW-1185">Reference proteome</keyword>
<organism evidence="3 4">
    <name type="scientific">Pseudobacteriovorax antillogorgiicola</name>
    <dbReference type="NCBI Taxonomy" id="1513793"/>
    <lineage>
        <taxon>Bacteria</taxon>
        <taxon>Pseudomonadati</taxon>
        <taxon>Bdellovibrionota</taxon>
        <taxon>Oligoflexia</taxon>
        <taxon>Oligoflexales</taxon>
        <taxon>Pseudobacteriovoracaceae</taxon>
        <taxon>Pseudobacteriovorax</taxon>
    </lineage>
</organism>
<proteinExistence type="predicted"/>
<dbReference type="InterPro" id="IPR011006">
    <property type="entry name" value="CheY-like_superfamily"/>
</dbReference>
<dbReference type="PANTHER" id="PTHR44520:SF1">
    <property type="entry name" value="TWO-COMPONENT SYSTEM REGULATORY PROTEIN"/>
    <property type="match status" value="1"/>
</dbReference>
<feature type="domain" description="Response regulatory" evidence="2">
    <location>
        <begin position="28"/>
        <end position="153"/>
    </location>
</feature>
<dbReference type="PANTHER" id="PTHR44520">
    <property type="entry name" value="RESPONSE REGULATOR RCP1-RELATED"/>
    <property type="match status" value="1"/>
</dbReference>
<dbReference type="InterPro" id="IPR001789">
    <property type="entry name" value="Sig_transdc_resp-reg_receiver"/>
</dbReference>
<gene>
    <name evidence="3" type="ORF">SAMN06296036_12232</name>
</gene>
<sequence>MTPMTDLMINLENFPEIIGKEFASSTGPVVVVDDDPQQRQILGACYRKSNCSRDIIFFKSGEEFLDWAGHASTSKESMPSILLLDINMPELDGFEVLQLLRQEASSIHLPNVVMLTTSSFQDDIDRAKGLGANGFWPKPMAIKDYITFFNTLNLATVAIATDS</sequence>
<dbReference type="GO" id="GO:0000160">
    <property type="term" value="P:phosphorelay signal transduction system"/>
    <property type="evidence" value="ECO:0007669"/>
    <property type="project" value="InterPro"/>
</dbReference>
<feature type="modified residue" description="4-aspartylphosphate" evidence="1">
    <location>
        <position position="85"/>
    </location>
</feature>
<name>A0A1Y6CMZ5_9BACT</name>
<dbReference type="Pfam" id="PF00072">
    <property type="entry name" value="Response_reg"/>
    <property type="match status" value="1"/>
</dbReference>
<dbReference type="InterPro" id="IPR052893">
    <property type="entry name" value="TCS_response_regulator"/>
</dbReference>
<evidence type="ECO:0000313" key="3">
    <source>
        <dbReference type="EMBL" id="SMF64365.1"/>
    </source>
</evidence>
<evidence type="ECO:0000313" key="4">
    <source>
        <dbReference type="Proteomes" id="UP000192907"/>
    </source>
</evidence>
<dbReference type="STRING" id="1513793.SAMN06296036_12232"/>
<dbReference type="AlphaFoldDB" id="A0A1Y6CMZ5"/>
<reference evidence="4" key="1">
    <citation type="submission" date="2017-04" db="EMBL/GenBank/DDBJ databases">
        <authorList>
            <person name="Varghese N."/>
            <person name="Submissions S."/>
        </authorList>
    </citation>
    <scope>NUCLEOTIDE SEQUENCE [LARGE SCALE GENOMIC DNA]</scope>
    <source>
        <strain evidence="4">RKEM611</strain>
    </source>
</reference>
<dbReference type="SMART" id="SM00448">
    <property type="entry name" value="REC"/>
    <property type="match status" value="1"/>
</dbReference>
<dbReference type="Gene3D" id="3.40.50.2300">
    <property type="match status" value="1"/>
</dbReference>
<dbReference type="SUPFAM" id="SSF52172">
    <property type="entry name" value="CheY-like"/>
    <property type="match status" value="1"/>
</dbReference>
<dbReference type="OrthoDB" id="5298756at2"/>
<keyword evidence="1" id="KW-0597">Phosphoprotein</keyword>
<dbReference type="EMBL" id="FWZT01000022">
    <property type="protein sequence ID" value="SMF64365.1"/>
    <property type="molecule type" value="Genomic_DNA"/>
</dbReference>
<evidence type="ECO:0000259" key="2">
    <source>
        <dbReference type="PROSITE" id="PS50110"/>
    </source>
</evidence>
<dbReference type="PROSITE" id="PS50110">
    <property type="entry name" value="RESPONSE_REGULATORY"/>
    <property type="match status" value="1"/>
</dbReference>
<evidence type="ECO:0000256" key="1">
    <source>
        <dbReference type="PROSITE-ProRule" id="PRU00169"/>
    </source>
</evidence>
<dbReference type="Proteomes" id="UP000192907">
    <property type="component" value="Unassembled WGS sequence"/>
</dbReference>
<protein>
    <submittedName>
        <fullName evidence="3">Response regulator receiver domain-containing protein</fullName>
    </submittedName>
</protein>